<evidence type="ECO:0000313" key="1">
    <source>
        <dbReference type="EMBL" id="OWF50415.1"/>
    </source>
</evidence>
<sequence>MTTGAPQRERVPGVKAVPLFDRGTLDIFDKEKKHIHRCPVELFEAKRGLGQCNLNFLATMADSWNTCTSVGDGLVYFSVCKTKLTNKNSSTDRKTRKFRPRKFFRKFIGKGAKVQPASEG</sequence>
<proteinExistence type="predicted"/>
<organism evidence="1 2">
    <name type="scientific">Mizuhopecten yessoensis</name>
    <name type="common">Japanese scallop</name>
    <name type="synonym">Patinopecten yessoensis</name>
    <dbReference type="NCBI Taxonomy" id="6573"/>
    <lineage>
        <taxon>Eukaryota</taxon>
        <taxon>Metazoa</taxon>
        <taxon>Spiralia</taxon>
        <taxon>Lophotrochozoa</taxon>
        <taxon>Mollusca</taxon>
        <taxon>Bivalvia</taxon>
        <taxon>Autobranchia</taxon>
        <taxon>Pteriomorphia</taxon>
        <taxon>Pectinida</taxon>
        <taxon>Pectinoidea</taxon>
        <taxon>Pectinidae</taxon>
        <taxon>Mizuhopecten</taxon>
    </lineage>
</organism>
<comment type="caution">
    <text evidence="1">The sequence shown here is derived from an EMBL/GenBank/DDBJ whole genome shotgun (WGS) entry which is preliminary data.</text>
</comment>
<name>A0A210QNY5_MIZYE</name>
<reference evidence="1 2" key="1">
    <citation type="journal article" date="2017" name="Nat. Ecol. Evol.">
        <title>Scallop genome provides insights into evolution of bilaterian karyotype and development.</title>
        <authorList>
            <person name="Wang S."/>
            <person name="Zhang J."/>
            <person name="Jiao W."/>
            <person name="Li J."/>
            <person name="Xun X."/>
            <person name="Sun Y."/>
            <person name="Guo X."/>
            <person name="Huan P."/>
            <person name="Dong B."/>
            <person name="Zhang L."/>
            <person name="Hu X."/>
            <person name="Sun X."/>
            <person name="Wang J."/>
            <person name="Zhao C."/>
            <person name="Wang Y."/>
            <person name="Wang D."/>
            <person name="Huang X."/>
            <person name="Wang R."/>
            <person name="Lv J."/>
            <person name="Li Y."/>
            <person name="Zhang Z."/>
            <person name="Liu B."/>
            <person name="Lu W."/>
            <person name="Hui Y."/>
            <person name="Liang J."/>
            <person name="Zhou Z."/>
            <person name="Hou R."/>
            <person name="Li X."/>
            <person name="Liu Y."/>
            <person name="Li H."/>
            <person name="Ning X."/>
            <person name="Lin Y."/>
            <person name="Zhao L."/>
            <person name="Xing Q."/>
            <person name="Dou J."/>
            <person name="Li Y."/>
            <person name="Mao J."/>
            <person name="Guo H."/>
            <person name="Dou H."/>
            <person name="Li T."/>
            <person name="Mu C."/>
            <person name="Jiang W."/>
            <person name="Fu Q."/>
            <person name="Fu X."/>
            <person name="Miao Y."/>
            <person name="Liu J."/>
            <person name="Yu Q."/>
            <person name="Li R."/>
            <person name="Liao H."/>
            <person name="Li X."/>
            <person name="Kong Y."/>
            <person name="Jiang Z."/>
            <person name="Chourrout D."/>
            <person name="Li R."/>
            <person name="Bao Z."/>
        </authorList>
    </citation>
    <scope>NUCLEOTIDE SEQUENCE [LARGE SCALE GENOMIC DNA]</scope>
    <source>
        <strain evidence="1 2">PY_sf001</strain>
    </source>
</reference>
<dbReference type="EMBL" id="NEDP02002617">
    <property type="protein sequence ID" value="OWF50415.1"/>
    <property type="molecule type" value="Genomic_DNA"/>
</dbReference>
<evidence type="ECO:0000313" key="2">
    <source>
        <dbReference type="Proteomes" id="UP000242188"/>
    </source>
</evidence>
<protein>
    <submittedName>
        <fullName evidence="1">Uncharacterized protein</fullName>
    </submittedName>
</protein>
<dbReference type="Proteomes" id="UP000242188">
    <property type="component" value="Unassembled WGS sequence"/>
</dbReference>
<accession>A0A210QNY5</accession>
<dbReference type="AlphaFoldDB" id="A0A210QNY5"/>
<gene>
    <name evidence="1" type="ORF">KP79_PYT09432</name>
</gene>
<keyword evidence="2" id="KW-1185">Reference proteome</keyword>